<dbReference type="Proteomes" id="UP000011617">
    <property type="component" value="Unassembled WGS sequence"/>
</dbReference>
<sequence length="169" mass="18871">MFLAYPFIASWMPSEKAKNAGAPVEVDLSKLKPGELLRVEWQGKPVWILNRTPEMLSLLEKIPASELVDPESNMDQQPSYAKNAWRSEKKEVLVLVGICTHLGCSPTYRPNVVPAENWVGGFFCPCHGSKFDLAGRVYKNVPAPTNLIVPNYQFLEGNRLLIGKDKESA</sequence>
<dbReference type="GO" id="GO:0046872">
    <property type="term" value="F:metal ion binding"/>
    <property type="evidence" value="ECO:0007669"/>
    <property type="project" value="UniProtKB-KW"/>
</dbReference>
<evidence type="ECO:0000256" key="2">
    <source>
        <dbReference type="ARBA" id="ARBA00022692"/>
    </source>
</evidence>
<evidence type="ECO:0000256" key="8">
    <source>
        <dbReference type="ARBA" id="ARBA00023136"/>
    </source>
</evidence>
<evidence type="ECO:0000256" key="11">
    <source>
        <dbReference type="RuleBase" id="RU004497"/>
    </source>
</evidence>
<evidence type="ECO:0000256" key="7">
    <source>
        <dbReference type="ARBA" id="ARBA00023014"/>
    </source>
</evidence>
<evidence type="ECO:0000313" key="14">
    <source>
        <dbReference type="Proteomes" id="UP000011617"/>
    </source>
</evidence>
<keyword evidence="10" id="KW-0813">Transport</keyword>
<evidence type="ECO:0000256" key="1">
    <source>
        <dbReference type="ARBA" id="ARBA00004167"/>
    </source>
</evidence>
<evidence type="ECO:0000313" key="13">
    <source>
        <dbReference type="EMBL" id="ELV08755.1"/>
    </source>
</evidence>
<accession>L8Y1A1</accession>
<proteinExistence type="predicted"/>
<comment type="subunit">
    <text evidence="11">The main subunits of complex b-c1 are: cytochrome b, cytochrome c1 and the Rieske protein.</text>
</comment>
<keyword evidence="9" id="KW-1015">Disulfide bond</keyword>
<evidence type="ECO:0000256" key="5">
    <source>
        <dbReference type="ARBA" id="ARBA00022989"/>
    </source>
</evidence>
<dbReference type="InterPro" id="IPR014349">
    <property type="entry name" value="Rieske_Fe-S_prot"/>
</dbReference>
<dbReference type="PROSITE" id="PS51296">
    <property type="entry name" value="RIESKE"/>
    <property type="match status" value="1"/>
</dbReference>
<keyword evidence="5" id="KW-1133">Transmembrane helix</keyword>
<evidence type="ECO:0000259" key="12">
    <source>
        <dbReference type="PROSITE" id="PS51296"/>
    </source>
</evidence>
<dbReference type="EMBL" id="AOBV01000002">
    <property type="protein sequence ID" value="ELV08755.1"/>
    <property type="molecule type" value="Genomic_DNA"/>
</dbReference>
<dbReference type="AlphaFoldDB" id="L8Y1A1"/>
<evidence type="ECO:0000256" key="10">
    <source>
        <dbReference type="RuleBase" id="RU004494"/>
    </source>
</evidence>
<keyword evidence="6" id="KW-0408">Iron</keyword>
<evidence type="ECO:0000256" key="3">
    <source>
        <dbReference type="ARBA" id="ARBA00022714"/>
    </source>
</evidence>
<gene>
    <name evidence="13" type="ORF">F387_00147</name>
</gene>
<dbReference type="NCBIfam" id="TIGR01416">
    <property type="entry name" value="Rieske_proteo"/>
    <property type="match status" value="1"/>
</dbReference>
<keyword evidence="14" id="KW-1185">Reference proteome</keyword>
<keyword evidence="4" id="KW-0479">Metal-binding</keyword>
<evidence type="ECO:0000256" key="9">
    <source>
        <dbReference type="ARBA" id="ARBA00023157"/>
    </source>
</evidence>
<keyword evidence="10" id="KW-0249">Electron transport</keyword>
<keyword evidence="8" id="KW-0472">Membrane</keyword>
<dbReference type="InterPro" id="IPR036922">
    <property type="entry name" value="Rieske_2Fe-2S_sf"/>
</dbReference>
<dbReference type="EC" id="7.1.1.8" evidence="10"/>
<name>L8Y1A1_9GAMM</name>
<comment type="caution">
    <text evidence="13">The sequence shown here is derived from an EMBL/GenBank/DDBJ whole genome shotgun (WGS) entry which is preliminary data.</text>
</comment>
<dbReference type="HOGENOM" id="CLU_055690_0_2_6"/>
<dbReference type="GO" id="GO:0016020">
    <property type="term" value="C:membrane"/>
    <property type="evidence" value="ECO:0007669"/>
    <property type="project" value="UniProtKB-SubCell"/>
</dbReference>
<organism evidence="13 14">
    <name type="scientific">Wohlfahrtiimonas chitiniclastica SH04</name>
    <dbReference type="NCBI Taxonomy" id="1261130"/>
    <lineage>
        <taxon>Bacteria</taxon>
        <taxon>Pseudomonadati</taxon>
        <taxon>Pseudomonadota</taxon>
        <taxon>Gammaproteobacteria</taxon>
        <taxon>Cardiobacteriales</taxon>
        <taxon>Ignatzschineriaceae</taxon>
        <taxon>Wohlfahrtiimonas</taxon>
    </lineage>
</organism>
<dbReference type="GO" id="GO:0008121">
    <property type="term" value="F:quinol-cytochrome-c reductase activity"/>
    <property type="evidence" value="ECO:0007669"/>
    <property type="project" value="UniProtKB-EC"/>
</dbReference>
<dbReference type="Pfam" id="PF00355">
    <property type="entry name" value="Rieske"/>
    <property type="match status" value="1"/>
</dbReference>
<dbReference type="SUPFAM" id="SSF50022">
    <property type="entry name" value="ISP domain"/>
    <property type="match status" value="1"/>
</dbReference>
<comment type="cofactor">
    <cofactor evidence="10">
        <name>[2Fe-2S] cluster</name>
        <dbReference type="ChEBI" id="CHEBI:190135"/>
    </cofactor>
    <text evidence="10">Binds 1 [2Fe-2S] cluster per subunit.</text>
</comment>
<evidence type="ECO:0000256" key="4">
    <source>
        <dbReference type="ARBA" id="ARBA00022723"/>
    </source>
</evidence>
<evidence type="ECO:0000256" key="6">
    <source>
        <dbReference type="ARBA" id="ARBA00023004"/>
    </source>
</evidence>
<dbReference type="Gene3D" id="2.102.10.10">
    <property type="entry name" value="Rieske [2Fe-2S] iron-sulphur domain"/>
    <property type="match status" value="1"/>
</dbReference>
<dbReference type="GO" id="GO:0051537">
    <property type="term" value="F:2 iron, 2 sulfur cluster binding"/>
    <property type="evidence" value="ECO:0007669"/>
    <property type="project" value="UniProtKB-KW"/>
</dbReference>
<dbReference type="CDD" id="cd03470">
    <property type="entry name" value="Rieske_cytochrome_bc1"/>
    <property type="match status" value="1"/>
</dbReference>
<comment type="catalytic activity">
    <reaction evidence="10">
        <text>a quinol + 2 Fe(III)-[cytochrome c](out) = a quinone + 2 Fe(II)-[cytochrome c](out) + 2 H(+)(out)</text>
        <dbReference type="Rhea" id="RHEA:11484"/>
        <dbReference type="Rhea" id="RHEA-COMP:10350"/>
        <dbReference type="Rhea" id="RHEA-COMP:14399"/>
        <dbReference type="ChEBI" id="CHEBI:15378"/>
        <dbReference type="ChEBI" id="CHEBI:24646"/>
        <dbReference type="ChEBI" id="CHEBI:29033"/>
        <dbReference type="ChEBI" id="CHEBI:29034"/>
        <dbReference type="ChEBI" id="CHEBI:132124"/>
        <dbReference type="EC" id="7.1.1.8"/>
    </reaction>
</comment>
<keyword evidence="7" id="KW-0411">Iron-sulfur</keyword>
<reference evidence="13 14" key="1">
    <citation type="journal article" date="2013" name="Genome Announc.">
        <title>Complete Genome Sequence of Wohlfahrtiimonas chitiniclastica Strain SH04, Isolated from Chrysomya megacephala Collected from Pudong International Airport in China.</title>
        <authorList>
            <person name="Cao X.M."/>
            <person name="Chen T."/>
            <person name="Xu L.Z."/>
            <person name="Yao L.S."/>
            <person name="Qi J."/>
            <person name="Zhang X.L."/>
            <person name="Yan Q.L."/>
            <person name="Deng Y.H."/>
            <person name="Guo T.Y."/>
            <person name="Wang J."/>
            <person name="Hu K.X."/>
            <person name="Xu B.L."/>
        </authorList>
    </citation>
    <scope>NUCLEOTIDE SEQUENCE [LARGE SCALE GENOMIC DNA]</scope>
    <source>
        <strain evidence="13 14">SH04</strain>
    </source>
</reference>
<feature type="domain" description="Rieske" evidence="12">
    <location>
        <begin position="59"/>
        <end position="161"/>
    </location>
</feature>
<comment type="subcellular location">
    <subcellularLocation>
        <location evidence="1">Membrane</location>
        <topology evidence="1">Single-pass membrane protein</topology>
    </subcellularLocation>
</comment>
<dbReference type="PATRIC" id="fig|1261130.3.peg.352"/>
<keyword evidence="3" id="KW-0001">2Fe-2S</keyword>
<keyword evidence="2" id="KW-0812">Transmembrane</keyword>
<dbReference type="InterPro" id="IPR005805">
    <property type="entry name" value="Rieske_Fe-S_prot_C"/>
</dbReference>
<protein>
    <recommendedName>
        <fullName evidence="10">Ubiquinol-cytochrome c reductase iron-sulfur subunit</fullName>
        <ecNumber evidence="10">7.1.1.8</ecNumber>
    </recommendedName>
</protein>
<dbReference type="PRINTS" id="PR00162">
    <property type="entry name" value="RIESKE"/>
</dbReference>
<dbReference type="InterPro" id="IPR017941">
    <property type="entry name" value="Rieske_2Fe-2S"/>
</dbReference>
<dbReference type="InterPro" id="IPR006317">
    <property type="entry name" value="Ubiquinol_cyt_c_Rdtase_Fe-S-su"/>
</dbReference>
<dbReference type="PANTHER" id="PTHR10134">
    <property type="entry name" value="CYTOCHROME B-C1 COMPLEX SUBUNIT RIESKE, MITOCHONDRIAL"/>
    <property type="match status" value="1"/>
</dbReference>
<comment type="miscellaneous">
    <text evidence="10">The Rieske protein is a high potential 2Fe-2S protein.</text>
</comment>